<organism evidence="1 2">
    <name type="scientific">Ambrosiozyma monospora</name>
    <name type="common">Yeast</name>
    <name type="synonym">Endomycopsis monosporus</name>
    <dbReference type="NCBI Taxonomy" id="43982"/>
    <lineage>
        <taxon>Eukaryota</taxon>
        <taxon>Fungi</taxon>
        <taxon>Dikarya</taxon>
        <taxon>Ascomycota</taxon>
        <taxon>Saccharomycotina</taxon>
        <taxon>Pichiomycetes</taxon>
        <taxon>Pichiales</taxon>
        <taxon>Pichiaceae</taxon>
        <taxon>Ambrosiozyma</taxon>
    </lineage>
</organism>
<proteinExistence type="predicted"/>
<keyword evidence="2" id="KW-1185">Reference proteome</keyword>
<comment type="caution">
    <text evidence="1">The sequence shown here is derived from an EMBL/GenBank/DDBJ whole genome shotgun (WGS) entry which is preliminary data.</text>
</comment>
<gene>
    <name evidence="1" type="ORF">Amon02_000407400</name>
</gene>
<protein>
    <submittedName>
        <fullName evidence="1">Unnamed protein product</fullName>
    </submittedName>
</protein>
<sequence>MKHNDELDSEPGQLCCFNCNIKTKFCEDTDKCFLSPIDACSAEDYEFDDFEQWHTKIMNNDVPAESIVDKVSSFAQLPSIIMPHSFSLDITQMILDDITKKMIHVLFTLNYDGPD</sequence>
<accession>A0ACB5T2U7</accession>
<dbReference type="Proteomes" id="UP001165064">
    <property type="component" value="Unassembled WGS sequence"/>
</dbReference>
<name>A0ACB5T2U7_AMBMO</name>
<reference evidence="1" key="1">
    <citation type="submission" date="2023-04" db="EMBL/GenBank/DDBJ databases">
        <title>Ambrosiozyma monospora NBRC 10751.</title>
        <authorList>
            <person name="Ichikawa N."/>
            <person name="Sato H."/>
            <person name="Tonouchi N."/>
        </authorList>
    </citation>
    <scope>NUCLEOTIDE SEQUENCE</scope>
    <source>
        <strain evidence="1">NBRC 10751</strain>
    </source>
</reference>
<evidence type="ECO:0000313" key="1">
    <source>
        <dbReference type="EMBL" id="GME79684.1"/>
    </source>
</evidence>
<evidence type="ECO:0000313" key="2">
    <source>
        <dbReference type="Proteomes" id="UP001165064"/>
    </source>
</evidence>
<dbReference type="EMBL" id="BSXS01002698">
    <property type="protein sequence ID" value="GME79684.1"/>
    <property type="molecule type" value="Genomic_DNA"/>
</dbReference>